<feature type="transmembrane region" description="Helical" evidence="1">
    <location>
        <begin position="90"/>
        <end position="110"/>
    </location>
</feature>
<accession>A0A839ULK9</accession>
<keyword evidence="1" id="KW-0472">Membrane</keyword>
<keyword evidence="1" id="KW-0812">Transmembrane</keyword>
<feature type="transmembrane region" description="Helical" evidence="1">
    <location>
        <begin position="46"/>
        <end position="70"/>
    </location>
</feature>
<evidence type="ECO:0000313" key="3">
    <source>
        <dbReference type="Proteomes" id="UP000559987"/>
    </source>
</evidence>
<evidence type="ECO:0000313" key="2">
    <source>
        <dbReference type="EMBL" id="MBB3167460.1"/>
    </source>
</evidence>
<keyword evidence="1" id="KW-1133">Transmembrane helix</keyword>
<protein>
    <recommendedName>
        <fullName evidence="4">DUF5056 domain-containing protein</fullName>
    </recommendedName>
</protein>
<dbReference type="AlphaFoldDB" id="A0A839ULK9"/>
<name>A0A839ULK9_9GAMM</name>
<gene>
    <name evidence="2" type="ORF">FHS30_000636</name>
</gene>
<comment type="caution">
    <text evidence="2">The sequence shown here is derived from an EMBL/GenBank/DDBJ whole genome shotgun (WGS) entry which is preliminary data.</text>
</comment>
<evidence type="ECO:0000256" key="1">
    <source>
        <dbReference type="SAM" id="Phobius"/>
    </source>
</evidence>
<evidence type="ECO:0008006" key="4">
    <source>
        <dbReference type="Google" id="ProtNLM"/>
    </source>
</evidence>
<reference evidence="2 3" key="1">
    <citation type="submission" date="2020-08" db="EMBL/GenBank/DDBJ databases">
        <title>Genomic Encyclopedia of Type Strains, Phase III (KMG-III): the genomes of soil and plant-associated and newly described type strains.</title>
        <authorList>
            <person name="Whitman W."/>
        </authorList>
    </citation>
    <scope>NUCLEOTIDE SEQUENCE [LARGE SCALE GENOMIC DNA]</scope>
    <source>
        <strain evidence="2 3">CECT 8571</strain>
    </source>
</reference>
<sequence>MATHNDSLTTQLQQAEPHIADGGFTDQLMQQIAGQPHVIRPKQQRAMWLAVAITLLGSSVAAFGLSHASVPDLQLLLVPSWRTGFTPAELMAMLAAGWCSALFMGGLALVKLR</sequence>
<keyword evidence="3" id="KW-1185">Reference proteome</keyword>
<dbReference type="RefSeq" id="WP_183908202.1">
    <property type="nucleotide sequence ID" value="NZ_JACHXZ010000001.1"/>
</dbReference>
<dbReference type="Proteomes" id="UP000559987">
    <property type="component" value="Unassembled WGS sequence"/>
</dbReference>
<dbReference type="EMBL" id="JACHXZ010000001">
    <property type="protein sequence ID" value="MBB3167460.1"/>
    <property type="molecule type" value="Genomic_DNA"/>
</dbReference>
<proteinExistence type="predicted"/>
<organism evidence="2 3">
    <name type="scientific">Simiduia aestuariiviva</name>
    <dbReference type="NCBI Taxonomy" id="1510459"/>
    <lineage>
        <taxon>Bacteria</taxon>
        <taxon>Pseudomonadati</taxon>
        <taxon>Pseudomonadota</taxon>
        <taxon>Gammaproteobacteria</taxon>
        <taxon>Cellvibrionales</taxon>
        <taxon>Cellvibrionaceae</taxon>
        <taxon>Simiduia</taxon>
    </lineage>
</organism>